<evidence type="ECO:0000256" key="1">
    <source>
        <dbReference type="PROSITE-ProRule" id="PRU00339"/>
    </source>
</evidence>
<gene>
    <name evidence="5" type="ORF">GCM10007049_38410</name>
</gene>
<dbReference type="Gene3D" id="1.25.40.10">
    <property type="entry name" value="Tetratricopeptide repeat domain"/>
    <property type="match status" value="1"/>
</dbReference>
<organism evidence="5 6">
    <name type="scientific">Echinicola pacifica</name>
    <dbReference type="NCBI Taxonomy" id="346377"/>
    <lineage>
        <taxon>Bacteria</taxon>
        <taxon>Pseudomonadati</taxon>
        <taxon>Bacteroidota</taxon>
        <taxon>Cytophagia</taxon>
        <taxon>Cytophagales</taxon>
        <taxon>Cyclobacteriaceae</taxon>
        <taxon>Echinicola</taxon>
    </lineage>
</organism>
<dbReference type="InterPro" id="IPR019734">
    <property type="entry name" value="TPR_rpt"/>
</dbReference>
<feature type="repeat" description="TPR" evidence="1">
    <location>
        <begin position="401"/>
        <end position="434"/>
    </location>
</feature>
<feature type="transmembrane region" description="Helical" evidence="3">
    <location>
        <begin position="66"/>
        <end position="88"/>
    </location>
</feature>
<feature type="compositionally biased region" description="Basic and acidic residues" evidence="2">
    <location>
        <begin position="491"/>
        <end position="510"/>
    </location>
</feature>
<keyword evidence="3" id="KW-0472">Membrane</keyword>
<keyword evidence="3" id="KW-1133">Transmembrane helix</keyword>
<dbReference type="InterPro" id="IPR036465">
    <property type="entry name" value="vWFA_dom_sf"/>
</dbReference>
<name>A0A918QDK0_9BACT</name>
<comment type="caution">
    <text evidence="5">The sequence shown here is derived from an EMBL/GenBank/DDBJ whole genome shotgun (WGS) entry which is preliminary data.</text>
</comment>
<dbReference type="AlphaFoldDB" id="A0A918QDK0"/>
<reference evidence="5" key="1">
    <citation type="journal article" date="2014" name="Int. J. Syst. Evol. Microbiol.">
        <title>Complete genome sequence of Corynebacterium casei LMG S-19264T (=DSM 44701T), isolated from a smear-ripened cheese.</title>
        <authorList>
            <consortium name="US DOE Joint Genome Institute (JGI-PGF)"/>
            <person name="Walter F."/>
            <person name="Albersmeier A."/>
            <person name="Kalinowski J."/>
            <person name="Ruckert C."/>
        </authorList>
    </citation>
    <scope>NUCLEOTIDE SEQUENCE</scope>
    <source>
        <strain evidence="5">KCTC 12368</strain>
    </source>
</reference>
<evidence type="ECO:0000259" key="4">
    <source>
        <dbReference type="Pfam" id="PF13519"/>
    </source>
</evidence>
<keyword evidence="6" id="KW-1185">Reference proteome</keyword>
<dbReference type="InterPro" id="IPR002035">
    <property type="entry name" value="VWF_A"/>
</dbReference>
<evidence type="ECO:0000256" key="3">
    <source>
        <dbReference type="SAM" id="Phobius"/>
    </source>
</evidence>
<accession>A0A918QDK0</accession>
<dbReference type="PROSITE" id="PS50005">
    <property type="entry name" value="TPR"/>
    <property type="match status" value="1"/>
</dbReference>
<dbReference type="PANTHER" id="PTHR22550:SF14">
    <property type="entry name" value="VWFA DOMAIN-CONTAINING PROTEIN"/>
    <property type="match status" value="1"/>
</dbReference>
<dbReference type="InterPro" id="IPR011990">
    <property type="entry name" value="TPR-like_helical_dom_sf"/>
</dbReference>
<feature type="compositionally biased region" description="Acidic residues" evidence="2">
    <location>
        <begin position="458"/>
        <end position="468"/>
    </location>
</feature>
<sequence length="564" mass="63095">MDKPLFGINWSEFHFLRPEYLWLFLPMFLLFGLSLFFFQDQNKWKKFIAPALRPYVIRKGSNTQRIVMLSLFVLGFSFGLMALSGPAWEKEELPEKSLETSAVICLEISPSMMATDIQPSRLDRAKLKIEDFINSNPRARLGLVVYGGTAHVVVPLTRDYSIISSHIKSLSTNIMPVQGADMKAGLQLANQMIEGTDAPGSILLMADDFGSEEVELISSMGLTEGMTTNILCINTPTGASVSGAGGKKVNSAMNTQVLQQLQAMDYVEVIPLTLDDSDVKQVSGRIKTNLVFQEKPEESSDEWQDQGWWLIIPLMIIFLLWFRKGWVIYGLILMIFTSCGQVERFDDLWFTRDYQGQRLAKDGKYEEAAARYEDPLLKGNAYFKAGDFNAAINAYTEDSSALGKYNLGLAYFQEGQLDEALRAFGLAAKLDPSMEEAVQQGEGLSKMLANTDKMSTDSAEDPPGDESGQDNTVENNDMEDLGGGGQEATEEDMKKERKSETVNSDIHKAEELDEVPEDIGVEKQSMATKVMMRKVDDDPALFLKRKFEFQVKSSQTKNLQDEKN</sequence>
<evidence type="ECO:0000256" key="2">
    <source>
        <dbReference type="SAM" id="MobiDB-lite"/>
    </source>
</evidence>
<reference evidence="5" key="2">
    <citation type="submission" date="2020-09" db="EMBL/GenBank/DDBJ databases">
        <authorList>
            <person name="Sun Q."/>
            <person name="Kim S."/>
        </authorList>
    </citation>
    <scope>NUCLEOTIDE SEQUENCE</scope>
    <source>
        <strain evidence="5">KCTC 12368</strain>
    </source>
</reference>
<dbReference type="SUPFAM" id="SSF53300">
    <property type="entry name" value="vWA-like"/>
    <property type="match status" value="1"/>
</dbReference>
<keyword evidence="1" id="KW-0802">TPR repeat</keyword>
<protein>
    <recommendedName>
        <fullName evidence="4">VWFA domain-containing protein</fullName>
    </recommendedName>
</protein>
<dbReference type="Proteomes" id="UP000619457">
    <property type="component" value="Unassembled WGS sequence"/>
</dbReference>
<dbReference type="EMBL" id="BMWX01000011">
    <property type="protein sequence ID" value="GGZ41442.1"/>
    <property type="molecule type" value="Genomic_DNA"/>
</dbReference>
<feature type="transmembrane region" description="Helical" evidence="3">
    <location>
        <begin position="20"/>
        <end position="38"/>
    </location>
</feature>
<feature type="region of interest" description="Disordered" evidence="2">
    <location>
        <begin position="452"/>
        <end position="520"/>
    </location>
</feature>
<proteinExistence type="predicted"/>
<dbReference type="Gene3D" id="3.40.50.410">
    <property type="entry name" value="von Willebrand factor, type A domain"/>
    <property type="match status" value="1"/>
</dbReference>
<dbReference type="PANTHER" id="PTHR22550">
    <property type="entry name" value="SPORE GERMINATION PROTEIN"/>
    <property type="match status" value="1"/>
</dbReference>
<dbReference type="RefSeq" id="WP_018473770.1">
    <property type="nucleotide sequence ID" value="NZ_BMWX01000011.1"/>
</dbReference>
<dbReference type="Pfam" id="PF00515">
    <property type="entry name" value="TPR_1"/>
    <property type="match status" value="1"/>
</dbReference>
<keyword evidence="3" id="KW-0812">Transmembrane</keyword>
<feature type="domain" description="VWFA" evidence="4">
    <location>
        <begin position="103"/>
        <end position="207"/>
    </location>
</feature>
<dbReference type="InterPro" id="IPR050768">
    <property type="entry name" value="UPF0353/GerABKA_families"/>
</dbReference>
<evidence type="ECO:0000313" key="6">
    <source>
        <dbReference type="Proteomes" id="UP000619457"/>
    </source>
</evidence>
<dbReference type="Pfam" id="PF13519">
    <property type="entry name" value="VWA_2"/>
    <property type="match status" value="1"/>
</dbReference>
<evidence type="ECO:0000313" key="5">
    <source>
        <dbReference type="EMBL" id="GGZ41442.1"/>
    </source>
</evidence>
<dbReference type="SUPFAM" id="SSF48452">
    <property type="entry name" value="TPR-like"/>
    <property type="match status" value="1"/>
</dbReference>
<dbReference type="PROSITE" id="PS50293">
    <property type="entry name" value="TPR_REGION"/>
    <property type="match status" value="1"/>
</dbReference>
<dbReference type="SMART" id="SM00028">
    <property type="entry name" value="TPR"/>
    <property type="match status" value="1"/>
</dbReference>